<evidence type="ECO:0000313" key="2">
    <source>
        <dbReference type="Proteomes" id="UP000886998"/>
    </source>
</evidence>
<name>A0A8X6XU01_9ARAC</name>
<gene>
    <name evidence="1" type="ORF">TNIN_385891</name>
</gene>
<dbReference type="EMBL" id="BMAV01013034">
    <property type="protein sequence ID" value="GFY60203.1"/>
    <property type="molecule type" value="Genomic_DNA"/>
</dbReference>
<dbReference type="AlphaFoldDB" id="A0A8X6XU01"/>
<comment type="caution">
    <text evidence="1">The sequence shown here is derived from an EMBL/GenBank/DDBJ whole genome shotgun (WGS) entry which is preliminary data.</text>
</comment>
<organism evidence="1 2">
    <name type="scientific">Trichonephila inaurata madagascariensis</name>
    <dbReference type="NCBI Taxonomy" id="2747483"/>
    <lineage>
        <taxon>Eukaryota</taxon>
        <taxon>Metazoa</taxon>
        <taxon>Ecdysozoa</taxon>
        <taxon>Arthropoda</taxon>
        <taxon>Chelicerata</taxon>
        <taxon>Arachnida</taxon>
        <taxon>Araneae</taxon>
        <taxon>Araneomorphae</taxon>
        <taxon>Entelegynae</taxon>
        <taxon>Araneoidea</taxon>
        <taxon>Nephilidae</taxon>
        <taxon>Trichonephila</taxon>
        <taxon>Trichonephila inaurata</taxon>
    </lineage>
</organism>
<accession>A0A8X6XU01</accession>
<evidence type="ECO:0000313" key="1">
    <source>
        <dbReference type="EMBL" id="GFY60203.1"/>
    </source>
</evidence>
<reference evidence="1" key="1">
    <citation type="submission" date="2020-08" db="EMBL/GenBank/DDBJ databases">
        <title>Multicomponent nature underlies the extraordinary mechanical properties of spider dragline silk.</title>
        <authorList>
            <person name="Kono N."/>
            <person name="Nakamura H."/>
            <person name="Mori M."/>
            <person name="Yoshida Y."/>
            <person name="Ohtoshi R."/>
            <person name="Malay A.D."/>
            <person name="Moran D.A.P."/>
            <person name="Tomita M."/>
            <person name="Numata K."/>
            <person name="Arakawa K."/>
        </authorList>
    </citation>
    <scope>NUCLEOTIDE SEQUENCE</scope>
</reference>
<protein>
    <submittedName>
        <fullName evidence="1">Uncharacterized protein</fullName>
    </submittedName>
</protein>
<sequence>MWFQLALNASVPPVQVLIGVDGNLYFRLWDLLQLLQIKNVTKYSHVFPCKNVLPTHRPYPRIVQNIRVVDIEGLFFFCMKIWLEICFKGPHHWHAHPFWAGKFLGKICVRPPWLSLCKKFGGFSPSGLLFKLDVKNFSREVKSLKPIQAKAPIPTDYPSERIFDSTESNPHNVSQPVIETIVPMEDCQPDETCRTIESDETYSPEHTYSVKRTFLPVEPVATCNFSVPKEPDESCSFLVPKESDETICNIPMVISAPVGN</sequence>
<dbReference type="Proteomes" id="UP000886998">
    <property type="component" value="Unassembled WGS sequence"/>
</dbReference>
<keyword evidence="2" id="KW-1185">Reference proteome</keyword>
<proteinExistence type="predicted"/>